<keyword evidence="2" id="KW-0472">Membrane</keyword>
<name>A0A1I7RNG1_BURXY</name>
<keyword evidence="2" id="KW-1133">Transmembrane helix</keyword>
<evidence type="ECO:0000256" key="2">
    <source>
        <dbReference type="SAM" id="Phobius"/>
    </source>
</evidence>
<keyword evidence="2" id="KW-0812">Transmembrane</keyword>
<proteinExistence type="predicted"/>
<dbReference type="Proteomes" id="UP000095284">
    <property type="component" value="Unplaced"/>
</dbReference>
<protein>
    <submittedName>
        <fullName evidence="4">Peptidase S1 domain-containing protein</fullName>
    </submittedName>
</protein>
<organism evidence="3 4">
    <name type="scientific">Bursaphelenchus xylophilus</name>
    <name type="common">Pinewood nematode worm</name>
    <name type="synonym">Aphelenchoides xylophilus</name>
    <dbReference type="NCBI Taxonomy" id="6326"/>
    <lineage>
        <taxon>Eukaryota</taxon>
        <taxon>Metazoa</taxon>
        <taxon>Ecdysozoa</taxon>
        <taxon>Nematoda</taxon>
        <taxon>Chromadorea</taxon>
        <taxon>Rhabditida</taxon>
        <taxon>Tylenchina</taxon>
        <taxon>Tylenchomorpha</taxon>
        <taxon>Aphelenchoidea</taxon>
        <taxon>Aphelenchoididae</taxon>
        <taxon>Bursaphelenchus</taxon>
    </lineage>
</organism>
<feature type="region of interest" description="Disordered" evidence="1">
    <location>
        <begin position="303"/>
        <end position="348"/>
    </location>
</feature>
<feature type="region of interest" description="Disordered" evidence="1">
    <location>
        <begin position="43"/>
        <end position="62"/>
    </location>
</feature>
<accession>A0A1I7RNG1</accession>
<feature type="compositionally biased region" description="Low complexity" evidence="1">
    <location>
        <begin position="311"/>
        <end position="325"/>
    </location>
</feature>
<reference evidence="4" key="1">
    <citation type="submission" date="2016-11" db="UniProtKB">
        <authorList>
            <consortium name="WormBaseParasite"/>
        </authorList>
    </citation>
    <scope>IDENTIFICATION</scope>
</reference>
<evidence type="ECO:0000256" key="1">
    <source>
        <dbReference type="SAM" id="MobiDB-lite"/>
    </source>
</evidence>
<evidence type="ECO:0000313" key="4">
    <source>
        <dbReference type="WBParaSite" id="BXY_0224700.1"/>
    </source>
</evidence>
<evidence type="ECO:0000313" key="3">
    <source>
        <dbReference type="Proteomes" id="UP000095284"/>
    </source>
</evidence>
<dbReference type="WBParaSite" id="BXY_0224700.1">
    <property type="protein sequence ID" value="BXY_0224700.1"/>
    <property type="gene ID" value="BXY_0224700"/>
</dbReference>
<sequence>MNNNTAPKTPCTSNSSRFDWFPWSRISKQTESTTPSTIFTTRVTTNQPSTNQPISQPNPSTSRLVTSTTVAIIYRNPIKIQSIQSVFKFDCINLKGNRNIKVFDSCKLNHNPLKQLVINSTLFVLYSHSKQFKKHQFGKQSGTSPSIPSSVTFTNKASSFRSQNQTIGPGGTSQAGISGNVSFATTTPKGIILASSTPASSSTTVSSIVQTTTSNINSKKSAICSALSNLENSNTISLSAVTSILSQYNVTLDDALNALNLSLAQISKMSVSEIIDNATASCQGYVSSVITLRTRQTTNRVSGTTYNGVTYDNGDGNSNNNSVGPNYGGGRTRSYQNYNGSSGYDDGGDTLIVVPIPDRSYSQQDREDRDNDNGDYWYDGTTYQYNHRIWRWVLLGVFCALIVAIAFALLCFACYRPYRPSTTTTIVTPLPVTEKIYTSSGHVDVPPLPISPMPAYSNAATLRL</sequence>
<feature type="compositionally biased region" description="Polar residues" evidence="1">
    <location>
        <begin position="46"/>
        <end position="62"/>
    </location>
</feature>
<dbReference type="AlphaFoldDB" id="A0A1I7RNG1"/>
<feature type="transmembrane region" description="Helical" evidence="2">
    <location>
        <begin position="389"/>
        <end position="415"/>
    </location>
</feature>